<reference evidence="13 14" key="1">
    <citation type="submission" date="2015-01" db="EMBL/GenBank/DDBJ databases">
        <title>The Genome Sequence of Fonsecaea multimorphosa CBS 102226.</title>
        <authorList>
            <consortium name="The Broad Institute Genomics Platform"/>
            <person name="Cuomo C."/>
            <person name="de Hoog S."/>
            <person name="Gorbushina A."/>
            <person name="Stielow B."/>
            <person name="Teixiera M."/>
            <person name="Abouelleil A."/>
            <person name="Chapman S.B."/>
            <person name="Priest M."/>
            <person name="Young S.K."/>
            <person name="Wortman J."/>
            <person name="Nusbaum C."/>
            <person name="Birren B."/>
        </authorList>
    </citation>
    <scope>NUCLEOTIDE SEQUENCE [LARGE SCALE GENOMIC DNA]</scope>
    <source>
        <strain evidence="13 14">CBS 102226</strain>
    </source>
</reference>
<evidence type="ECO:0000259" key="12">
    <source>
        <dbReference type="PROSITE" id="PS50011"/>
    </source>
</evidence>
<keyword evidence="7 10" id="KW-0067">ATP-binding</keyword>
<dbReference type="RefSeq" id="XP_016636837.1">
    <property type="nucleotide sequence ID" value="XM_016771698.1"/>
</dbReference>
<organism evidence="13 14">
    <name type="scientific">Fonsecaea multimorphosa CBS 102226</name>
    <dbReference type="NCBI Taxonomy" id="1442371"/>
    <lineage>
        <taxon>Eukaryota</taxon>
        <taxon>Fungi</taxon>
        <taxon>Dikarya</taxon>
        <taxon>Ascomycota</taxon>
        <taxon>Pezizomycotina</taxon>
        <taxon>Eurotiomycetes</taxon>
        <taxon>Chaetothyriomycetidae</taxon>
        <taxon>Chaetothyriales</taxon>
        <taxon>Herpotrichiellaceae</taxon>
        <taxon>Fonsecaea</taxon>
    </lineage>
</organism>
<evidence type="ECO:0000256" key="7">
    <source>
        <dbReference type="ARBA" id="ARBA00022840"/>
    </source>
</evidence>
<comment type="similarity">
    <text evidence="1">Belongs to the protein kinase superfamily. NEK Ser/Thr protein kinase family. NIMA subfamily.</text>
</comment>
<evidence type="ECO:0000313" key="13">
    <source>
        <dbReference type="EMBL" id="KIY02715.1"/>
    </source>
</evidence>
<dbReference type="InterPro" id="IPR050660">
    <property type="entry name" value="NEK_Ser/Thr_kinase"/>
</dbReference>
<evidence type="ECO:0000256" key="5">
    <source>
        <dbReference type="ARBA" id="ARBA00022741"/>
    </source>
</evidence>
<protein>
    <recommendedName>
        <fullName evidence="2">non-specific serine/threonine protein kinase</fullName>
        <ecNumber evidence="2">2.7.11.1</ecNumber>
    </recommendedName>
</protein>
<dbReference type="Gene3D" id="1.10.510.10">
    <property type="entry name" value="Transferase(Phosphotransferase) domain 1"/>
    <property type="match status" value="1"/>
</dbReference>
<dbReference type="Proteomes" id="UP000053411">
    <property type="component" value="Unassembled WGS sequence"/>
</dbReference>
<dbReference type="GeneID" id="27706926"/>
<evidence type="ECO:0000256" key="4">
    <source>
        <dbReference type="ARBA" id="ARBA00022679"/>
    </source>
</evidence>
<dbReference type="OrthoDB" id="310217at2759"/>
<dbReference type="PROSITE" id="PS00107">
    <property type="entry name" value="PROTEIN_KINASE_ATP"/>
    <property type="match status" value="1"/>
</dbReference>
<dbReference type="InterPro" id="IPR008271">
    <property type="entry name" value="Ser/Thr_kinase_AS"/>
</dbReference>
<evidence type="ECO:0000256" key="6">
    <source>
        <dbReference type="ARBA" id="ARBA00022777"/>
    </source>
</evidence>
<evidence type="ECO:0000256" key="3">
    <source>
        <dbReference type="ARBA" id="ARBA00022527"/>
    </source>
</evidence>
<proteinExistence type="inferred from homology"/>
<dbReference type="PROSITE" id="PS50011">
    <property type="entry name" value="PROTEIN_KINASE_DOM"/>
    <property type="match status" value="1"/>
</dbReference>
<evidence type="ECO:0000256" key="2">
    <source>
        <dbReference type="ARBA" id="ARBA00012513"/>
    </source>
</evidence>
<name>A0A0D2KGW2_9EURO</name>
<comment type="catalytic activity">
    <reaction evidence="9">
        <text>L-seryl-[protein] + ATP = O-phospho-L-seryl-[protein] + ADP + H(+)</text>
        <dbReference type="Rhea" id="RHEA:17989"/>
        <dbReference type="Rhea" id="RHEA-COMP:9863"/>
        <dbReference type="Rhea" id="RHEA-COMP:11604"/>
        <dbReference type="ChEBI" id="CHEBI:15378"/>
        <dbReference type="ChEBI" id="CHEBI:29999"/>
        <dbReference type="ChEBI" id="CHEBI:30616"/>
        <dbReference type="ChEBI" id="CHEBI:83421"/>
        <dbReference type="ChEBI" id="CHEBI:456216"/>
        <dbReference type="EC" id="2.7.11.1"/>
    </reaction>
</comment>
<comment type="catalytic activity">
    <reaction evidence="8">
        <text>L-threonyl-[protein] + ATP = O-phospho-L-threonyl-[protein] + ADP + H(+)</text>
        <dbReference type="Rhea" id="RHEA:46608"/>
        <dbReference type="Rhea" id="RHEA-COMP:11060"/>
        <dbReference type="Rhea" id="RHEA-COMP:11605"/>
        <dbReference type="ChEBI" id="CHEBI:15378"/>
        <dbReference type="ChEBI" id="CHEBI:30013"/>
        <dbReference type="ChEBI" id="CHEBI:30616"/>
        <dbReference type="ChEBI" id="CHEBI:61977"/>
        <dbReference type="ChEBI" id="CHEBI:456216"/>
        <dbReference type="EC" id="2.7.11.1"/>
    </reaction>
</comment>
<keyword evidence="14" id="KW-1185">Reference proteome</keyword>
<dbReference type="GO" id="GO:0004674">
    <property type="term" value="F:protein serine/threonine kinase activity"/>
    <property type="evidence" value="ECO:0007669"/>
    <property type="project" value="UniProtKB-KW"/>
</dbReference>
<feature type="compositionally biased region" description="Polar residues" evidence="11">
    <location>
        <begin position="526"/>
        <end position="537"/>
    </location>
</feature>
<evidence type="ECO:0000256" key="10">
    <source>
        <dbReference type="PROSITE-ProRule" id="PRU10141"/>
    </source>
</evidence>
<keyword evidence="4" id="KW-0808">Transferase</keyword>
<sequence>MALDQFRVDWGANVLQSFFEDSDQRDVVAESPIKHFFSWAETSSTGRMRPTGERFRHIFSSTLGLHDEDEWRFERPLGKGSFGAAALFIKSNARQEKTDAFVLKVTDVEPRAFLPATGKKIYLTAEAAIMAQTNDLDSDNLVRLRQYKVDQQYCRYYIEFCEFDTLETLRLRYKAWNQYLPETFLWHTFYFLAQAYLDFCTGPFRSLRFDNFRQAMPGQYLLHMDIKTDNIFLGMNTTKDDGTVWYPVPKIGDFGLATTTNPDELTTNTAQILQRGTAAWMPPEQRIHHMQDWRRYYFDGDVNPRFPSNRQTKLHRIRPEANLWAIGAVMWNLMTMGEIEELSEKVDDILLGEGPAWQAFDGTNILDSVAPEVRDRYSPELFELIQQCTALRPADRPPPKRLLQDVFSNLNQCFAREEEAFRRTQDPRPLTVAFEKDHINDLPDGGANFDRPKIFWDDFADHLLWAPREWDLVCPPTAPRTLEFDDRWPLPLRERINERWKEAVLKRDRRLAAANVRNTRGAAATGTLSPAQQQTAVPSGGIFRAPSTDHYDPDGQPRKKFKR</sequence>
<dbReference type="SMART" id="SM00220">
    <property type="entry name" value="S_TKc"/>
    <property type="match status" value="1"/>
</dbReference>
<dbReference type="InterPro" id="IPR011009">
    <property type="entry name" value="Kinase-like_dom_sf"/>
</dbReference>
<dbReference type="EMBL" id="KN848063">
    <property type="protein sequence ID" value="KIY02715.1"/>
    <property type="molecule type" value="Genomic_DNA"/>
</dbReference>
<gene>
    <name evidence="13" type="ORF">Z520_01180</name>
</gene>
<dbReference type="PANTHER" id="PTHR43671">
    <property type="entry name" value="SERINE/THREONINE-PROTEIN KINASE NEK"/>
    <property type="match status" value="1"/>
</dbReference>
<evidence type="ECO:0000256" key="1">
    <source>
        <dbReference type="ARBA" id="ARBA00010886"/>
    </source>
</evidence>
<accession>A0A0D2KGW2</accession>
<dbReference type="Pfam" id="PF00069">
    <property type="entry name" value="Pkinase"/>
    <property type="match status" value="1"/>
</dbReference>
<keyword evidence="5 10" id="KW-0547">Nucleotide-binding</keyword>
<dbReference type="VEuPathDB" id="FungiDB:Z520_01180"/>
<keyword evidence="3" id="KW-0723">Serine/threonine-protein kinase</keyword>
<dbReference type="AlphaFoldDB" id="A0A0D2KGW2"/>
<dbReference type="PROSITE" id="PS00108">
    <property type="entry name" value="PROTEIN_KINASE_ST"/>
    <property type="match status" value="1"/>
</dbReference>
<feature type="compositionally biased region" description="Basic and acidic residues" evidence="11">
    <location>
        <begin position="547"/>
        <end position="557"/>
    </location>
</feature>
<feature type="binding site" evidence="10">
    <location>
        <position position="104"/>
    </location>
    <ligand>
        <name>ATP</name>
        <dbReference type="ChEBI" id="CHEBI:30616"/>
    </ligand>
</feature>
<keyword evidence="6" id="KW-0418">Kinase</keyword>
<evidence type="ECO:0000256" key="11">
    <source>
        <dbReference type="SAM" id="MobiDB-lite"/>
    </source>
</evidence>
<feature type="region of interest" description="Disordered" evidence="11">
    <location>
        <begin position="522"/>
        <end position="563"/>
    </location>
</feature>
<dbReference type="EC" id="2.7.11.1" evidence="2"/>
<evidence type="ECO:0000256" key="8">
    <source>
        <dbReference type="ARBA" id="ARBA00047899"/>
    </source>
</evidence>
<dbReference type="PANTHER" id="PTHR43671:SF98">
    <property type="entry name" value="SERINE_THREONINE-PROTEIN KINASE NEK11"/>
    <property type="match status" value="1"/>
</dbReference>
<dbReference type="InterPro" id="IPR017441">
    <property type="entry name" value="Protein_kinase_ATP_BS"/>
</dbReference>
<evidence type="ECO:0000256" key="9">
    <source>
        <dbReference type="ARBA" id="ARBA00048679"/>
    </source>
</evidence>
<feature type="domain" description="Protein kinase" evidence="12">
    <location>
        <begin position="71"/>
        <end position="408"/>
    </location>
</feature>
<dbReference type="InterPro" id="IPR000719">
    <property type="entry name" value="Prot_kinase_dom"/>
</dbReference>
<dbReference type="GO" id="GO:0005524">
    <property type="term" value="F:ATP binding"/>
    <property type="evidence" value="ECO:0007669"/>
    <property type="project" value="UniProtKB-UniRule"/>
</dbReference>
<dbReference type="SUPFAM" id="SSF56112">
    <property type="entry name" value="Protein kinase-like (PK-like)"/>
    <property type="match status" value="1"/>
</dbReference>
<evidence type="ECO:0000313" key="14">
    <source>
        <dbReference type="Proteomes" id="UP000053411"/>
    </source>
</evidence>
<dbReference type="STRING" id="1442371.A0A0D2KGW2"/>